<comment type="caution">
    <text evidence="1">The sequence shown here is derived from an EMBL/GenBank/DDBJ whole genome shotgun (WGS) entry which is preliminary data.</text>
</comment>
<organism evidence="1 2">
    <name type="scientific">Novipirellula caenicola</name>
    <dbReference type="NCBI Taxonomy" id="1536901"/>
    <lineage>
        <taxon>Bacteria</taxon>
        <taxon>Pseudomonadati</taxon>
        <taxon>Planctomycetota</taxon>
        <taxon>Planctomycetia</taxon>
        <taxon>Pirellulales</taxon>
        <taxon>Pirellulaceae</taxon>
        <taxon>Novipirellula</taxon>
    </lineage>
</organism>
<dbReference type="EMBL" id="BAABRO010000003">
    <property type="protein sequence ID" value="GAA5506657.1"/>
    <property type="molecule type" value="Genomic_DNA"/>
</dbReference>
<sequence>MISRAMERRPTYFFSGEQTMGQKKGKKAKQRKSIECSRCTREGEAFYCFKKNYVFDVDMARAFVSDGRESIELEPEDVNYSVDRVEINQGHLAHVDPSIPGIVAHLYYPADDGTLVHAHRLIDGHHRASRCRQDKMPFYVYVLSEEESIATLIRSPKGSTPEHLVGAKVPVLD</sequence>
<evidence type="ECO:0000313" key="1">
    <source>
        <dbReference type="EMBL" id="GAA5506657.1"/>
    </source>
</evidence>
<reference evidence="1 2" key="1">
    <citation type="submission" date="2024-02" db="EMBL/GenBank/DDBJ databases">
        <title>Rhodopirellula caenicola NBRC 110016.</title>
        <authorList>
            <person name="Ichikawa N."/>
            <person name="Katano-Makiyama Y."/>
            <person name="Hidaka K."/>
        </authorList>
    </citation>
    <scope>NUCLEOTIDE SEQUENCE [LARGE SCALE GENOMIC DNA]</scope>
    <source>
        <strain evidence="1 2">NBRC 110016</strain>
    </source>
</reference>
<keyword evidence="2" id="KW-1185">Reference proteome</keyword>
<evidence type="ECO:0000313" key="2">
    <source>
        <dbReference type="Proteomes" id="UP001416858"/>
    </source>
</evidence>
<gene>
    <name evidence="1" type="ORF">Rcae01_02110</name>
</gene>
<protein>
    <submittedName>
        <fullName evidence="1">Uncharacterized protein</fullName>
    </submittedName>
</protein>
<dbReference type="Proteomes" id="UP001416858">
    <property type="component" value="Unassembled WGS sequence"/>
</dbReference>
<accession>A0ABP9VNB2</accession>
<name>A0ABP9VNB2_9BACT</name>
<dbReference type="RefSeq" id="WP_345683577.1">
    <property type="nucleotide sequence ID" value="NZ_BAABRO010000003.1"/>
</dbReference>
<proteinExistence type="predicted"/>